<keyword evidence="6 8" id="KW-0472">Membrane</keyword>
<dbReference type="InterPro" id="IPR037185">
    <property type="entry name" value="EmrE-like"/>
</dbReference>
<feature type="region of interest" description="Disordered" evidence="7">
    <location>
        <begin position="72"/>
        <end position="93"/>
    </location>
</feature>
<feature type="transmembrane region" description="Helical" evidence="8">
    <location>
        <begin position="221"/>
        <end position="240"/>
    </location>
</feature>
<dbReference type="AlphaFoldDB" id="A0A7W7HP80"/>
<dbReference type="Proteomes" id="UP000590511">
    <property type="component" value="Unassembled WGS sequence"/>
</dbReference>
<comment type="subcellular location">
    <subcellularLocation>
        <location evidence="1">Cell membrane</location>
        <topology evidence="1">Multi-pass membrane protein</topology>
    </subcellularLocation>
</comment>
<feature type="transmembrane region" description="Helical" evidence="8">
    <location>
        <begin position="252"/>
        <end position="275"/>
    </location>
</feature>
<name>A0A7W7HP80_9ACTN</name>
<keyword evidence="4 8" id="KW-0812">Transmembrane</keyword>
<comment type="caution">
    <text evidence="10">The sequence shown here is derived from an EMBL/GenBank/DDBJ whole genome shotgun (WGS) entry which is preliminary data.</text>
</comment>
<evidence type="ECO:0000256" key="8">
    <source>
        <dbReference type="SAM" id="Phobius"/>
    </source>
</evidence>
<feature type="transmembrane region" description="Helical" evidence="8">
    <location>
        <begin position="33"/>
        <end position="57"/>
    </location>
</feature>
<feature type="domain" description="EamA" evidence="9">
    <location>
        <begin position="105"/>
        <end position="180"/>
    </location>
</feature>
<dbReference type="GO" id="GO:0005886">
    <property type="term" value="C:plasma membrane"/>
    <property type="evidence" value="ECO:0007669"/>
    <property type="project" value="UniProtKB-SubCell"/>
</dbReference>
<proteinExistence type="inferred from homology"/>
<feature type="transmembrane region" description="Helical" evidence="8">
    <location>
        <begin position="107"/>
        <end position="125"/>
    </location>
</feature>
<evidence type="ECO:0000259" key="9">
    <source>
        <dbReference type="Pfam" id="PF00892"/>
    </source>
</evidence>
<feature type="transmembrane region" description="Helical" evidence="8">
    <location>
        <begin position="166"/>
        <end position="185"/>
    </location>
</feature>
<dbReference type="PANTHER" id="PTHR42920:SF11">
    <property type="entry name" value="INNER MEMBRANE PROTEIN YTFF"/>
    <property type="match status" value="1"/>
</dbReference>
<evidence type="ECO:0000256" key="1">
    <source>
        <dbReference type="ARBA" id="ARBA00004651"/>
    </source>
</evidence>
<keyword evidence="5 8" id="KW-1133">Transmembrane helix</keyword>
<dbReference type="InterPro" id="IPR000620">
    <property type="entry name" value="EamA_dom"/>
</dbReference>
<dbReference type="SUPFAM" id="SSF103481">
    <property type="entry name" value="Multidrug resistance efflux transporter EmrE"/>
    <property type="match status" value="2"/>
</dbReference>
<keyword evidence="3" id="KW-1003">Cell membrane</keyword>
<evidence type="ECO:0000256" key="4">
    <source>
        <dbReference type="ARBA" id="ARBA00022692"/>
    </source>
</evidence>
<feature type="transmembrane region" description="Helical" evidence="8">
    <location>
        <begin position="191"/>
        <end position="209"/>
    </location>
</feature>
<evidence type="ECO:0000256" key="5">
    <source>
        <dbReference type="ARBA" id="ARBA00022989"/>
    </source>
</evidence>
<comment type="similarity">
    <text evidence="2">Belongs to the EamA transporter family.</text>
</comment>
<protein>
    <submittedName>
        <fullName evidence="10">Drug/metabolite transporter (DMT)-like permease</fullName>
    </submittedName>
</protein>
<dbReference type="Pfam" id="PF00892">
    <property type="entry name" value="EamA"/>
    <property type="match status" value="2"/>
</dbReference>
<reference evidence="10 11" key="1">
    <citation type="submission" date="2020-08" db="EMBL/GenBank/DDBJ databases">
        <title>Sequencing the genomes of 1000 actinobacteria strains.</title>
        <authorList>
            <person name="Klenk H.-P."/>
        </authorList>
    </citation>
    <scope>NUCLEOTIDE SEQUENCE [LARGE SCALE GENOMIC DNA]</scope>
    <source>
        <strain evidence="10 11">DSM 43150</strain>
    </source>
</reference>
<evidence type="ECO:0000256" key="3">
    <source>
        <dbReference type="ARBA" id="ARBA00022475"/>
    </source>
</evidence>
<dbReference type="EMBL" id="JACHNC010000001">
    <property type="protein sequence ID" value="MBB4753967.1"/>
    <property type="molecule type" value="Genomic_DNA"/>
</dbReference>
<dbReference type="Gene3D" id="1.10.3730.20">
    <property type="match status" value="1"/>
</dbReference>
<sequence>MGPLLCLLSAACFGAMAIFGKFAYQAGVSPSALLLVRFSLAAVLLTALAAPPLRVLLTARAAQRVRVPLSALGRTTPRPGPRPGVRVPLTALGRTTPRPGPRPGVRVLLTALALGAIGYATQATLYFEALRVMDASLLSLIFYTYPLLVTVVAVLLGRDRLTPGRVLALLAASGGTLLVLLGTGGVAFRPLGAVLAFGSALTYTVYILVSDRVVHALPPLPLSALVMTGAAAALAGKSLATGGVDLAFTSAGWFWLACIVVVSTILAMLTFFAGLRRTGPSTAAILSTFEPVVTTALAALTLGESLTALQLLGGLLVLSSAAALQLRPAPPAAAVKVRSTPSVASDFPARAAAAQALAPVTPPALAPVTPPALAPVTPPALAPVTPPAIAPAAPPAALPAAPPGVAPSVHS</sequence>
<feature type="domain" description="EamA" evidence="9">
    <location>
        <begin position="191"/>
        <end position="322"/>
    </location>
</feature>
<evidence type="ECO:0000256" key="7">
    <source>
        <dbReference type="SAM" id="MobiDB-lite"/>
    </source>
</evidence>
<dbReference type="InterPro" id="IPR051258">
    <property type="entry name" value="Diverse_Substrate_Transporter"/>
</dbReference>
<dbReference type="PANTHER" id="PTHR42920">
    <property type="entry name" value="OS03G0707200 PROTEIN-RELATED"/>
    <property type="match status" value="1"/>
</dbReference>
<feature type="transmembrane region" description="Helical" evidence="8">
    <location>
        <begin position="137"/>
        <end position="157"/>
    </location>
</feature>
<evidence type="ECO:0000313" key="11">
    <source>
        <dbReference type="Proteomes" id="UP000590511"/>
    </source>
</evidence>
<evidence type="ECO:0000256" key="6">
    <source>
        <dbReference type="ARBA" id="ARBA00023136"/>
    </source>
</evidence>
<accession>A0A7W7HP80</accession>
<organism evidence="10 11">
    <name type="scientific">Actinoplanes lobatus</name>
    <dbReference type="NCBI Taxonomy" id="113568"/>
    <lineage>
        <taxon>Bacteria</taxon>
        <taxon>Bacillati</taxon>
        <taxon>Actinomycetota</taxon>
        <taxon>Actinomycetes</taxon>
        <taxon>Micromonosporales</taxon>
        <taxon>Micromonosporaceae</taxon>
        <taxon>Actinoplanes</taxon>
    </lineage>
</organism>
<evidence type="ECO:0000256" key="2">
    <source>
        <dbReference type="ARBA" id="ARBA00007362"/>
    </source>
</evidence>
<evidence type="ECO:0000313" key="10">
    <source>
        <dbReference type="EMBL" id="MBB4753967.1"/>
    </source>
</evidence>
<gene>
    <name evidence="10" type="ORF">BJ964_008128</name>
</gene>
<dbReference type="RefSeq" id="WP_229807358.1">
    <property type="nucleotide sequence ID" value="NZ_JACHNC010000001.1"/>
</dbReference>